<dbReference type="Proteomes" id="UP001154400">
    <property type="component" value="Chromosome"/>
</dbReference>
<feature type="compositionally biased region" description="Polar residues" evidence="1">
    <location>
        <begin position="44"/>
        <end position="64"/>
    </location>
</feature>
<feature type="chain" id="PRO_5038882691" evidence="2">
    <location>
        <begin position="28"/>
        <end position="103"/>
    </location>
</feature>
<dbReference type="GeneID" id="57580150"/>
<proteinExistence type="predicted"/>
<protein>
    <submittedName>
        <fullName evidence="3">Integral membrane protein</fullName>
    </submittedName>
</protein>
<name>A0A3S5YDD7_RHOH1</name>
<gene>
    <name evidence="3" type="ordered locus">REQ_45310</name>
</gene>
<dbReference type="AlphaFoldDB" id="A0A3S5YDD7"/>
<organism evidence="3">
    <name type="scientific">Rhodococcus hoagii (strain 103S)</name>
    <name type="common">Rhodococcus equi</name>
    <dbReference type="NCBI Taxonomy" id="685727"/>
    <lineage>
        <taxon>Bacteria</taxon>
        <taxon>Bacillati</taxon>
        <taxon>Actinomycetota</taxon>
        <taxon>Actinomycetes</taxon>
        <taxon>Mycobacteriales</taxon>
        <taxon>Nocardiaceae</taxon>
        <taxon>Prescottella</taxon>
    </lineage>
</organism>
<dbReference type="EMBL" id="FN563149">
    <property type="protein sequence ID" value="CBH50489.1"/>
    <property type="molecule type" value="Genomic_DNA"/>
</dbReference>
<reference evidence="3" key="1">
    <citation type="journal article" date="2010" name="PLoS Genet.">
        <title>The genome of a pathogenic rhodococcus: cooptive virulence underpinned by key gene acquisitions.</title>
        <authorList>
            <person name="Letek M."/>
            <person name="Gonzalez P."/>
            <person name="Macarthur I."/>
            <person name="Rodriguez H."/>
            <person name="Freeman T.C."/>
            <person name="Valero-Rello A."/>
            <person name="Blanco M."/>
            <person name="Buckley T."/>
            <person name="Cherevach I."/>
            <person name="Fahey R."/>
            <person name="Hapeshi A."/>
            <person name="Holdstock J."/>
            <person name="Leadon D."/>
            <person name="Navas J."/>
            <person name="Ocampo A."/>
            <person name="Quail M.A."/>
            <person name="Sanders M."/>
            <person name="Scortti M.M."/>
            <person name="Prescott J.F."/>
            <person name="Fogarty U."/>
            <person name="Meijer W.G."/>
            <person name="Parkhill J."/>
            <person name="Bentley S.D."/>
            <person name="Vazquez-Boland J.A."/>
        </authorList>
    </citation>
    <scope>NUCLEOTIDE SEQUENCE [LARGE SCALE GENOMIC DNA]</scope>
    <source>
        <strain evidence="3 4">103S</strain>
    </source>
</reference>
<feature type="signal peptide" evidence="2">
    <location>
        <begin position="1"/>
        <end position="27"/>
    </location>
</feature>
<evidence type="ECO:0000256" key="1">
    <source>
        <dbReference type="SAM" id="MobiDB-lite"/>
    </source>
</evidence>
<evidence type="ECO:0000313" key="4">
    <source>
        <dbReference type="Proteomes" id="UP000006892"/>
    </source>
</evidence>
<evidence type="ECO:0000256" key="2">
    <source>
        <dbReference type="SAM" id="SignalP"/>
    </source>
</evidence>
<feature type="region of interest" description="Disordered" evidence="1">
    <location>
        <begin position="31"/>
        <end position="68"/>
    </location>
</feature>
<dbReference type="KEGG" id="req:REQ_45310"/>
<sequence>MGIGRRASVVGRFAAPACALAAMTALAAPAWGAPADTPATPPTDVSTSEPQDCTATGSASSASLDTGLGSEWSAPVSSATFGLSCSGSAVLLDLGSLAAFVGS</sequence>
<dbReference type="RefSeq" id="WP_013417550.1">
    <property type="nucleotide sequence ID" value="NC_014659.1"/>
</dbReference>
<keyword evidence="2" id="KW-0732">Signal</keyword>
<evidence type="ECO:0000313" key="3">
    <source>
        <dbReference type="EMBL" id="CBH50489.1"/>
    </source>
</evidence>
<accession>A0A3S5YDD7</accession>